<proteinExistence type="predicted"/>
<reference evidence="1 2" key="1">
    <citation type="submission" date="2019-09" db="EMBL/GenBank/DDBJ databases">
        <authorList>
            <person name="Ou C."/>
        </authorList>
    </citation>
    <scope>NUCLEOTIDE SEQUENCE [LARGE SCALE GENOMIC DNA]</scope>
    <source>
        <strain evidence="1">S2</strain>
        <tissue evidence="1">Leaf</tissue>
    </source>
</reference>
<organism evidence="1 2">
    <name type="scientific">Pyrus ussuriensis x Pyrus communis</name>
    <dbReference type="NCBI Taxonomy" id="2448454"/>
    <lineage>
        <taxon>Eukaryota</taxon>
        <taxon>Viridiplantae</taxon>
        <taxon>Streptophyta</taxon>
        <taxon>Embryophyta</taxon>
        <taxon>Tracheophyta</taxon>
        <taxon>Spermatophyta</taxon>
        <taxon>Magnoliopsida</taxon>
        <taxon>eudicotyledons</taxon>
        <taxon>Gunneridae</taxon>
        <taxon>Pentapetalae</taxon>
        <taxon>rosids</taxon>
        <taxon>fabids</taxon>
        <taxon>Rosales</taxon>
        <taxon>Rosaceae</taxon>
        <taxon>Amygdaloideae</taxon>
        <taxon>Maleae</taxon>
        <taxon>Pyrus</taxon>
    </lineage>
</organism>
<sequence>MTTMMVRTCRLWIVCCKKKKHFSHNCPVPEACPTWCYCWPSLSDIFGKCCNQLGGHPGRNFVAFCACCMTLGQHPYVKCLYRPKERAPLFVPRTVVVRSAMDTSPYEYLVHDVY</sequence>
<dbReference type="EMBL" id="SMOL01000004">
    <property type="protein sequence ID" value="KAB2636575.1"/>
    <property type="molecule type" value="Genomic_DNA"/>
</dbReference>
<reference evidence="1 2" key="3">
    <citation type="submission" date="2019-11" db="EMBL/GenBank/DDBJ databases">
        <title>A de novo genome assembly of a pear dwarfing rootstock.</title>
        <authorList>
            <person name="Wang F."/>
            <person name="Wang J."/>
            <person name="Li S."/>
            <person name="Zhang Y."/>
            <person name="Fang M."/>
            <person name="Ma L."/>
            <person name="Zhao Y."/>
            <person name="Jiang S."/>
        </authorList>
    </citation>
    <scope>NUCLEOTIDE SEQUENCE [LARGE SCALE GENOMIC DNA]</scope>
    <source>
        <strain evidence="1">S2</strain>
        <tissue evidence="1">Leaf</tissue>
    </source>
</reference>
<keyword evidence="2" id="KW-1185">Reference proteome</keyword>
<protein>
    <submittedName>
        <fullName evidence="1">Uncharacterized protein</fullName>
    </submittedName>
</protein>
<accession>A0A5N5I8V6</accession>
<dbReference type="OrthoDB" id="1175054at2759"/>
<evidence type="ECO:0000313" key="1">
    <source>
        <dbReference type="EMBL" id="KAB2636575.1"/>
    </source>
</evidence>
<gene>
    <name evidence="1" type="ORF">D8674_027109</name>
</gene>
<reference evidence="2" key="2">
    <citation type="submission" date="2019-10" db="EMBL/GenBank/DDBJ databases">
        <title>A de novo genome assembly of a pear dwarfing rootstock.</title>
        <authorList>
            <person name="Wang F."/>
            <person name="Wang J."/>
            <person name="Li S."/>
            <person name="Zhang Y."/>
            <person name="Fang M."/>
            <person name="Ma L."/>
            <person name="Zhao Y."/>
            <person name="Jiang S."/>
        </authorList>
    </citation>
    <scope>NUCLEOTIDE SEQUENCE [LARGE SCALE GENOMIC DNA]</scope>
</reference>
<dbReference type="AlphaFoldDB" id="A0A5N5I8V6"/>
<comment type="caution">
    <text evidence="1">The sequence shown here is derived from an EMBL/GenBank/DDBJ whole genome shotgun (WGS) entry which is preliminary data.</text>
</comment>
<name>A0A5N5I8V6_9ROSA</name>
<dbReference type="Proteomes" id="UP000327157">
    <property type="component" value="Chromosome 5"/>
</dbReference>
<evidence type="ECO:0000313" key="2">
    <source>
        <dbReference type="Proteomes" id="UP000327157"/>
    </source>
</evidence>